<accession>A0A7J8X652</accession>
<comment type="caution">
    <text evidence="1">The sequence shown here is derived from an EMBL/GenBank/DDBJ whole genome shotgun (WGS) entry which is preliminary data.</text>
</comment>
<keyword evidence="2" id="KW-1185">Reference proteome</keyword>
<name>A0A7J8X652_GOSAI</name>
<dbReference type="EMBL" id="JABFAA010000005">
    <property type="protein sequence ID" value="MBA0682444.1"/>
    <property type="molecule type" value="Genomic_DNA"/>
</dbReference>
<sequence length="172" mass="19830">MKSPRGVNHRDYSQCGAPLNYYRWVFLLLRQIIEENGLTKTPIRDSWVLPSGEDIKINFDAGFNRDFFRLRSGIVSRNKRGRVIASRATIHENVDSTFAAEAHSCLVAVRMGLAMKEHIIATESLKQRRGLYPERAVPRHAVKTLEDEWVREPDLAFVRKMNVCSMEIETLE</sequence>
<evidence type="ECO:0000313" key="1">
    <source>
        <dbReference type="EMBL" id="MBA0682444.1"/>
    </source>
</evidence>
<dbReference type="AlphaFoldDB" id="A0A7J8X652"/>
<organism evidence="1 2">
    <name type="scientific">Gossypium aridum</name>
    <name type="common">American cotton</name>
    <name type="synonym">Erioxylum aridum</name>
    <dbReference type="NCBI Taxonomy" id="34290"/>
    <lineage>
        <taxon>Eukaryota</taxon>
        <taxon>Viridiplantae</taxon>
        <taxon>Streptophyta</taxon>
        <taxon>Embryophyta</taxon>
        <taxon>Tracheophyta</taxon>
        <taxon>Spermatophyta</taxon>
        <taxon>Magnoliopsida</taxon>
        <taxon>eudicotyledons</taxon>
        <taxon>Gunneridae</taxon>
        <taxon>Pentapetalae</taxon>
        <taxon>rosids</taxon>
        <taxon>malvids</taxon>
        <taxon>Malvales</taxon>
        <taxon>Malvaceae</taxon>
        <taxon>Malvoideae</taxon>
        <taxon>Gossypium</taxon>
    </lineage>
</organism>
<protein>
    <recommendedName>
        <fullName evidence="3">RNase H type-1 domain-containing protein</fullName>
    </recommendedName>
</protein>
<evidence type="ECO:0000313" key="2">
    <source>
        <dbReference type="Proteomes" id="UP000593577"/>
    </source>
</evidence>
<evidence type="ECO:0008006" key="3">
    <source>
        <dbReference type="Google" id="ProtNLM"/>
    </source>
</evidence>
<reference evidence="1 2" key="1">
    <citation type="journal article" date="2019" name="Genome Biol. Evol.">
        <title>Insights into the evolution of the New World diploid cottons (Gossypium, subgenus Houzingenia) based on genome sequencing.</title>
        <authorList>
            <person name="Grover C.E."/>
            <person name="Arick M.A. 2nd"/>
            <person name="Thrash A."/>
            <person name="Conover J.L."/>
            <person name="Sanders W.S."/>
            <person name="Peterson D.G."/>
            <person name="Frelichowski J.E."/>
            <person name="Scheffler J.A."/>
            <person name="Scheffler B.E."/>
            <person name="Wendel J.F."/>
        </authorList>
    </citation>
    <scope>NUCLEOTIDE SEQUENCE [LARGE SCALE GENOMIC DNA]</scope>
    <source>
        <strain evidence="1">185</strain>
        <tissue evidence="1">Leaf</tissue>
    </source>
</reference>
<dbReference type="Proteomes" id="UP000593577">
    <property type="component" value="Unassembled WGS sequence"/>
</dbReference>
<proteinExistence type="predicted"/>
<gene>
    <name evidence="1" type="ORF">Goari_024164</name>
</gene>